<evidence type="ECO:0000313" key="7">
    <source>
        <dbReference type="Proteomes" id="UP000264006"/>
    </source>
</evidence>
<keyword evidence="3" id="KW-0238">DNA-binding</keyword>
<keyword evidence="7" id="KW-1185">Reference proteome</keyword>
<dbReference type="InterPro" id="IPR010499">
    <property type="entry name" value="AraC_E-bd"/>
</dbReference>
<dbReference type="InterPro" id="IPR009061">
    <property type="entry name" value="DNA-bd_dom_put_sf"/>
</dbReference>
<dbReference type="Gene3D" id="1.10.1660.10">
    <property type="match status" value="1"/>
</dbReference>
<organism evidence="6 7">
    <name type="scientific">Euzebya pacifica</name>
    <dbReference type="NCBI Taxonomy" id="1608957"/>
    <lineage>
        <taxon>Bacteria</taxon>
        <taxon>Bacillati</taxon>
        <taxon>Actinomycetota</taxon>
        <taxon>Nitriliruptoria</taxon>
        <taxon>Euzebyales</taxon>
    </lineage>
</organism>
<evidence type="ECO:0000256" key="4">
    <source>
        <dbReference type="ARBA" id="ARBA00023163"/>
    </source>
</evidence>
<dbReference type="SMART" id="SM00871">
    <property type="entry name" value="AraC_E_bind"/>
    <property type="match status" value="1"/>
</dbReference>
<dbReference type="AlphaFoldDB" id="A0A346XVU6"/>
<dbReference type="SUPFAM" id="SSF46955">
    <property type="entry name" value="Putative DNA-binding domain"/>
    <property type="match status" value="1"/>
</dbReference>
<dbReference type="GO" id="GO:0003677">
    <property type="term" value="F:DNA binding"/>
    <property type="evidence" value="ECO:0007669"/>
    <property type="project" value="UniProtKB-KW"/>
</dbReference>
<feature type="domain" description="HTH merR-type" evidence="5">
    <location>
        <begin position="12"/>
        <end position="82"/>
    </location>
</feature>
<keyword evidence="1" id="KW-0678">Repressor</keyword>
<keyword evidence="2" id="KW-0805">Transcription regulation</keyword>
<dbReference type="Pfam" id="PF13411">
    <property type="entry name" value="MerR_1"/>
    <property type="match status" value="1"/>
</dbReference>
<proteinExistence type="predicted"/>
<dbReference type="RefSeq" id="WP_216826475.1">
    <property type="nucleotide sequence ID" value="NZ_CP031165.1"/>
</dbReference>
<dbReference type="PANTHER" id="PTHR30204:SF69">
    <property type="entry name" value="MERR-FAMILY TRANSCRIPTIONAL REGULATOR"/>
    <property type="match status" value="1"/>
</dbReference>
<accession>A0A346XVU6</accession>
<dbReference type="EMBL" id="CP031165">
    <property type="protein sequence ID" value="AXV06343.1"/>
    <property type="molecule type" value="Genomic_DNA"/>
</dbReference>
<dbReference type="PROSITE" id="PS00552">
    <property type="entry name" value="HTH_MERR_1"/>
    <property type="match status" value="1"/>
</dbReference>
<evidence type="ECO:0000259" key="5">
    <source>
        <dbReference type="PROSITE" id="PS50937"/>
    </source>
</evidence>
<gene>
    <name evidence="6" type="ORF">DVS28_a1652</name>
</gene>
<dbReference type="InterPro" id="IPR000551">
    <property type="entry name" value="MerR-type_HTH_dom"/>
</dbReference>
<evidence type="ECO:0000313" key="6">
    <source>
        <dbReference type="EMBL" id="AXV06343.1"/>
    </source>
</evidence>
<reference evidence="6 7" key="1">
    <citation type="submission" date="2018-09" db="EMBL/GenBank/DDBJ databases">
        <title>Complete genome sequence of Euzebya sp. DY32-46 isolated from seawater of Pacific Ocean.</title>
        <authorList>
            <person name="Xu L."/>
            <person name="Wu Y.-H."/>
            <person name="Xu X.-W."/>
        </authorList>
    </citation>
    <scope>NUCLEOTIDE SEQUENCE [LARGE SCALE GENOMIC DNA]</scope>
    <source>
        <strain evidence="6 7">DY32-46</strain>
    </source>
</reference>
<dbReference type="PANTHER" id="PTHR30204">
    <property type="entry name" value="REDOX-CYCLING DRUG-SENSING TRANSCRIPTIONAL ACTIVATOR SOXR"/>
    <property type="match status" value="1"/>
</dbReference>
<dbReference type="InterPro" id="IPR047057">
    <property type="entry name" value="MerR_fam"/>
</dbReference>
<dbReference type="SMART" id="SM00422">
    <property type="entry name" value="HTH_MERR"/>
    <property type="match status" value="1"/>
</dbReference>
<dbReference type="InterPro" id="IPR011256">
    <property type="entry name" value="Reg_factor_effector_dom_sf"/>
</dbReference>
<dbReference type="GO" id="GO:0003700">
    <property type="term" value="F:DNA-binding transcription factor activity"/>
    <property type="evidence" value="ECO:0007669"/>
    <property type="project" value="InterPro"/>
</dbReference>
<keyword evidence="4" id="KW-0804">Transcription</keyword>
<evidence type="ECO:0000256" key="1">
    <source>
        <dbReference type="ARBA" id="ARBA00022491"/>
    </source>
</evidence>
<dbReference type="CDD" id="cd01107">
    <property type="entry name" value="HTH_BmrR"/>
    <property type="match status" value="1"/>
</dbReference>
<evidence type="ECO:0000256" key="2">
    <source>
        <dbReference type="ARBA" id="ARBA00023015"/>
    </source>
</evidence>
<name>A0A346XVU6_9ACTN</name>
<dbReference type="Gene3D" id="3.20.80.10">
    <property type="entry name" value="Regulatory factor, effector binding domain"/>
    <property type="match status" value="1"/>
</dbReference>
<dbReference type="Proteomes" id="UP000264006">
    <property type="component" value="Chromosome"/>
</dbReference>
<dbReference type="SUPFAM" id="SSF55136">
    <property type="entry name" value="Probable bacterial effector-binding domain"/>
    <property type="match status" value="1"/>
</dbReference>
<sequence length="281" mass="30939">MGDSILDVMEQLVPIGRFSRMTRLSIKALRHYDRIGLLQPAEVDPSSGYRYYRLTQTRTAEAIRLLRGVDMSLDDIATVLADDTAPDVVDKLLDRHRERLAESVRVQQRRLTTVQRLITGKEPLVPYDVTTKTIDPITVVSIRRHTDKAGISTAIGESMHALYATVMGSAAELAGAPTVLYHDVIDEEQSGDLEVALPIAEPAGPIAVDGDMVRRTVDGGMVATTHHHGAYDEIDGAYHVLAGWIAEHGHTPGFPARELYLNDPSEVPEGEQLTEVQWPFG</sequence>
<dbReference type="PROSITE" id="PS50937">
    <property type="entry name" value="HTH_MERR_2"/>
    <property type="match status" value="1"/>
</dbReference>
<dbReference type="KEGG" id="euz:DVS28_a1652"/>
<protein>
    <submittedName>
        <fullName evidence="6">Transcriptional regulator, MerR family</fullName>
    </submittedName>
</protein>
<evidence type="ECO:0000256" key="3">
    <source>
        <dbReference type="ARBA" id="ARBA00023125"/>
    </source>
</evidence>
<dbReference type="Pfam" id="PF06445">
    <property type="entry name" value="GyrI-like"/>
    <property type="match status" value="1"/>
</dbReference>
<dbReference type="InterPro" id="IPR029442">
    <property type="entry name" value="GyrI-like"/>
</dbReference>